<proteinExistence type="predicted"/>
<evidence type="ECO:0000256" key="4">
    <source>
        <dbReference type="PROSITE-ProRule" id="PRU00472"/>
    </source>
</evidence>
<evidence type="ECO:0000259" key="5">
    <source>
        <dbReference type="PROSITE" id="PS51133"/>
    </source>
</evidence>
<dbReference type="AlphaFoldDB" id="A0AAD6YR55"/>
<dbReference type="GO" id="GO:0006351">
    <property type="term" value="P:DNA-templated transcription"/>
    <property type="evidence" value="ECO:0007669"/>
    <property type="project" value="InterPro"/>
</dbReference>
<protein>
    <recommendedName>
        <fullName evidence="5">TFIIS-type domain-containing protein</fullName>
    </recommendedName>
</protein>
<dbReference type="GO" id="GO:0003676">
    <property type="term" value="F:nucleic acid binding"/>
    <property type="evidence" value="ECO:0007669"/>
    <property type="project" value="InterPro"/>
</dbReference>
<dbReference type="InterPro" id="IPR001222">
    <property type="entry name" value="Znf_TFIIS"/>
</dbReference>
<name>A0AAD6YR55_9AGAR</name>
<accession>A0AAD6YR55</accession>
<keyword evidence="1" id="KW-0479">Metal-binding</keyword>
<reference evidence="6" key="1">
    <citation type="submission" date="2023-03" db="EMBL/GenBank/DDBJ databases">
        <title>Massive genome expansion in bonnet fungi (Mycena s.s.) driven by repeated elements and novel gene families across ecological guilds.</title>
        <authorList>
            <consortium name="Lawrence Berkeley National Laboratory"/>
            <person name="Harder C.B."/>
            <person name="Miyauchi S."/>
            <person name="Viragh M."/>
            <person name="Kuo A."/>
            <person name="Thoen E."/>
            <person name="Andreopoulos B."/>
            <person name="Lu D."/>
            <person name="Skrede I."/>
            <person name="Drula E."/>
            <person name="Henrissat B."/>
            <person name="Morin E."/>
            <person name="Kohler A."/>
            <person name="Barry K."/>
            <person name="LaButti K."/>
            <person name="Morin E."/>
            <person name="Salamov A."/>
            <person name="Lipzen A."/>
            <person name="Mereny Z."/>
            <person name="Hegedus B."/>
            <person name="Baldrian P."/>
            <person name="Stursova M."/>
            <person name="Weitz H."/>
            <person name="Taylor A."/>
            <person name="Grigoriev I.V."/>
            <person name="Nagy L.G."/>
            <person name="Martin F."/>
            <person name="Kauserud H."/>
        </authorList>
    </citation>
    <scope>NUCLEOTIDE SEQUENCE</scope>
    <source>
        <strain evidence="6">9144</strain>
    </source>
</reference>
<evidence type="ECO:0000313" key="6">
    <source>
        <dbReference type="EMBL" id="KAJ7226895.1"/>
    </source>
</evidence>
<dbReference type="Proteomes" id="UP001219525">
    <property type="component" value="Unassembled WGS sequence"/>
</dbReference>
<sequence length="108" mass="12146">MTARTRLVRKAVDDVLGGAEAWRDADSTMASCPKCNNDKAYFYQLQIRSADEPMTTLARELNGARIDAPQMCLWIFVCQGEKDLGFWSFCIPACACCRNATVRCLDRQ</sequence>
<dbReference type="Pfam" id="PF01096">
    <property type="entry name" value="Zn_ribbon_TFIIS"/>
    <property type="match status" value="1"/>
</dbReference>
<comment type="caution">
    <text evidence="6">The sequence shown here is derived from an EMBL/GenBank/DDBJ whole genome shotgun (WGS) entry which is preliminary data.</text>
</comment>
<feature type="domain" description="TFIIS-type" evidence="5">
    <location>
        <begin position="28"/>
        <end position="88"/>
    </location>
</feature>
<dbReference type="Gene3D" id="2.20.25.10">
    <property type="match status" value="1"/>
</dbReference>
<organism evidence="6 7">
    <name type="scientific">Mycena pura</name>
    <dbReference type="NCBI Taxonomy" id="153505"/>
    <lineage>
        <taxon>Eukaryota</taxon>
        <taxon>Fungi</taxon>
        <taxon>Dikarya</taxon>
        <taxon>Basidiomycota</taxon>
        <taxon>Agaricomycotina</taxon>
        <taxon>Agaricomycetes</taxon>
        <taxon>Agaricomycetidae</taxon>
        <taxon>Agaricales</taxon>
        <taxon>Marasmiineae</taxon>
        <taxon>Mycenaceae</taxon>
        <taxon>Mycena</taxon>
    </lineage>
</organism>
<evidence type="ECO:0000256" key="1">
    <source>
        <dbReference type="ARBA" id="ARBA00022723"/>
    </source>
</evidence>
<dbReference type="SUPFAM" id="SSF57783">
    <property type="entry name" value="Zinc beta-ribbon"/>
    <property type="match status" value="1"/>
</dbReference>
<dbReference type="GO" id="GO:0008270">
    <property type="term" value="F:zinc ion binding"/>
    <property type="evidence" value="ECO:0007669"/>
    <property type="project" value="UniProtKB-KW"/>
</dbReference>
<dbReference type="EMBL" id="JARJCW010000003">
    <property type="protein sequence ID" value="KAJ7226895.1"/>
    <property type="molecule type" value="Genomic_DNA"/>
</dbReference>
<evidence type="ECO:0000313" key="7">
    <source>
        <dbReference type="Proteomes" id="UP001219525"/>
    </source>
</evidence>
<evidence type="ECO:0000256" key="3">
    <source>
        <dbReference type="ARBA" id="ARBA00022833"/>
    </source>
</evidence>
<keyword evidence="3" id="KW-0862">Zinc</keyword>
<keyword evidence="2 4" id="KW-0863">Zinc-finger</keyword>
<dbReference type="PROSITE" id="PS51133">
    <property type="entry name" value="ZF_TFIIS_2"/>
    <property type="match status" value="1"/>
</dbReference>
<gene>
    <name evidence="6" type="ORF">GGX14DRAFT_385686</name>
</gene>
<dbReference type="SMART" id="SM00440">
    <property type="entry name" value="ZnF_C2C2"/>
    <property type="match status" value="1"/>
</dbReference>
<keyword evidence="7" id="KW-1185">Reference proteome</keyword>
<evidence type="ECO:0000256" key="2">
    <source>
        <dbReference type="ARBA" id="ARBA00022771"/>
    </source>
</evidence>